<dbReference type="STRING" id="1643428.GCA_001442855_00882"/>
<keyword evidence="3 8" id="KW-0813">Transport</keyword>
<evidence type="ECO:0000313" key="11">
    <source>
        <dbReference type="Proteomes" id="UP000320623"/>
    </source>
</evidence>
<evidence type="ECO:0000313" key="10">
    <source>
        <dbReference type="EMBL" id="CUU04128.1"/>
    </source>
</evidence>
<dbReference type="Gene3D" id="3.40.1710.10">
    <property type="entry name" value="abc type-2 transporter like domain"/>
    <property type="match status" value="1"/>
</dbReference>
<dbReference type="Proteomes" id="UP000320623">
    <property type="component" value="Unassembled WGS sequence"/>
</dbReference>
<dbReference type="OrthoDB" id="9784671at2"/>
<organism evidence="10 11">
    <name type="scientific">Candidatus Thermokryptus mobilis</name>
    <dbReference type="NCBI Taxonomy" id="1643428"/>
    <lineage>
        <taxon>Bacteria</taxon>
        <taxon>Pseudomonadati</taxon>
        <taxon>Candidatus Kryptoniota</taxon>
        <taxon>Candidatus Thermokryptus</taxon>
    </lineage>
</organism>
<evidence type="ECO:0000256" key="5">
    <source>
        <dbReference type="ARBA" id="ARBA00022692"/>
    </source>
</evidence>
<comment type="subcellular location">
    <subcellularLocation>
        <location evidence="1 8">Cell membrane</location>
        <topology evidence="1 8">Multi-pass membrane protein</topology>
    </subcellularLocation>
</comment>
<dbReference type="InterPro" id="IPR047817">
    <property type="entry name" value="ABC2_TM_bact-type"/>
</dbReference>
<dbReference type="PROSITE" id="PS51012">
    <property type="entry name" value="ABC_TM2"/>
    <property type="match status" value="1"/>
</dbReference>
<keyword evidence="6 8" id="KW-1133">Transmembrane helix</keyword>
<dbReference type="EMBL" id="FAOO01000005">
    <property type="protein sequence ID" value="CUU04128.1"/>
    <property type="molecule type" value="Genomic_DNA"/>
</dbReference>
<evidence type="ECO:0000256" key="6">
    <source>
        <dbReference type="ARBA" id="ARBA00022989"/>
    </source>
</evidence>
<gene>
    <name evidence="10" type="ORF">JGI1_00905</name>
</gene>
<evidence type="ECO:0000256" key="1">
    <source>
        <dbReference type="ARBA" id="ARBA00004651"/>
    </source>
</evidence>
<name>A0A0S4MYV1_9BACT</name>
<dbReference type="InterPro" id="IPR051449">
    <property type="entry name" value="ABC-2_transporter_component"/>
</dbReference>
<dbReference type="AlphaFoldDB" id="A0A0S4MYV1"/>
<proteinExistence type="inferred from homology"/>
<dbReference type="PANTHER" id="PTHR30294">
    <property type="entry name" value="MEMBRANE COMPONENT OF ABC TRANSPORTER YHHJ-RELATED"/>
    <property type="match status" value="1"/>
</dbReference>
<feature type="domain" description="ABC transmembrane type-2" evidence="9">
    <location>
        <begin position="142"/>
        <end position="382"/>
    </location>
</feature>
<reference evidence="11" key="1">
    <citation type="submission" date="2015-11" db="EMBL/GenBank/DDBJ databases">
        <authorList>
            <person name="Varghese N."/>
        </authorList>
    </citation>
    <scope>NUCLEOTIDE SEQUENCE [LARGE SCALE GENOMIC DNA]</scope>
</reference>
<feature type="transmembrane region" description="Helical" evidence="8">
    <location>
        <begin position="360"/>
        <end position="379"/>
    </location>
</feature>
<evidence type="ECO:0000256" key="4">
    <source>
        <dbReference type="ARBA" id="ARBA00022475"/>
    </source>
</evidence>
<evidence type="ECO:0000259" key="9">
    <source>
        <dbReference type="PROSITE" id="PS51012"/>
    </source>
</evidence>
<dbReference type="GO" id="GO:0140359">
    <property type="term" value="F:ABC-type transporter activity"/>
    <property type="evidence" value="ECO:0007669"/>
    <property type="project" value="InterPro"/>
</dbReference>
<keyword evidence="4 8" id="KW-1003">Cell membrane</keyword>
<comment type="similarity">
    <text evidence="2 8">Belongs to the ABC-2 integral membrane protein family.</text>
</comment>
<keyword evidence="5 8" id="KW-0812">Transmembrane</keyword>
<feature type="transmembrane region" description="Helical" evidence="8">
    <location>
        <begin position="32"/>
        <end position="50"/>
    </location>
</feature>
<protein>
    <recommendedName>
        <fullName evidence="8">Transport permease protein</fullName>
    </recommendedName>
</protein>
<feature type="transmembrane region" description="Helical" evidence="8">
    <location>
        <begin position="301"/>
        <end position="321"/>
    </location>
</feature>
<evidence type="ECO:0000256" key="2">
    <source>
        <dbReference type="ARBA" id="ARBA00007783"/>
    </source>
</evidence>
<evidence type="ECO:0000256" key="3">
    <source>
        <dbReference type="ARBA" id="ARBA00022448"/>
    </source>
</evidence>
<dbReference type="Pfam" id="PF12698">
    <property type="entry name" value="ABC2_membrane_3"/>
    <property type="match status" value="1"/>
</dbReference>
<keyword evidence="7 8" id="KW-0472">Membrane</keyword>
<dbReference type="PRINTS" id="PR00164">
    <property type="entry name" value="ABC2TRNSPORT"/>
</dbReference>
<sequence>MFLWLSRKIKIKTLFNIAEKEFVQLSRDPRSIFIIIFIPIFLLVVFGYGVTMDIKNINLIVCDQSKTSLSDEFIREFISSGFFKLVGYVDDLRKIDGFLVSGRAKVGIVISHDFANEIELGRPVKVQIIVDGSDANTANVVLGYVQQIVQGFSRDEIENYIFKITGRNIPAIDLKPRIWFNQELKSVNFFIPGLMGLIMMVMTVLMTSLSISRERELGSFERLISTPLSPNFIIAGKLIPYAVLAFIDSVLILLAGYILFNLKVKGDLFSLLLVTVIFIFCGLNIGLIISTVARSQQSTMAIAFISTVVPTFILSGFVFPIRNMPWVLQMLSYLVPARYYLDVIRGIILKGNGLFEQVEYVFVLLFFIFFTFVVASLRLRKLMREI</sequence>
<feature type="transmembrane region" description="Helical" evidence="8">
    <location>
        <begin position="189"/>
        <end position="211"/>
    </location>
</feature>
<feature type="transmembrane region" description="Helical" evidence="8">
    <location>
        <begin position="268"/>
        <end position="289"/>
    </location>
</feature>
<evidence type="ECO:0000256" key="8">
    <source>
        <dbReference type="RuleBase" id="RU361157"/>
    </source>
</evidence>
<accession>A0A0S4MYV1</accession>
<keyword evidence="11" id="KW-1185">Reference proteome</keyword>
<dbReference type="InterPro" id="IPR013525">
    <property type="entry name" value="ABC2_TM"/>
</dbReference>
<dbReference type="PANTHER" id="PTHR30294:SF29">
    <property type="entry name" value="MULTIDRUG ABC TRANSPORTER PERMEASE YBHS-RELATED"/>
    <property type="match status" value="1"/>
</dbReference>
<evidence type="ECO:0000256" key="7">
    <source>
        <dbReference type="ARBA" id="ARBA00023136"/>
    </source>
</evidence>
<dbReference type="InterPro" id="IPR000412">
    <property type="entry name" value="ABC_2_transport"/>
</dbReference>
<dbReference type="GO" id="GO:0043190">
    <property type="term" value="C:ATP-binding cassette (ABC) transporter complex"/>
    <property type="evidence" value="ECO:0007669"/>
    <property type="project" value="InterPro"/>
</dbReference>
<feature type="transmembrane region" description="Helical" evidence="8">
    <location>
        <begin position="232"/>
        <end position="262"/>
    </location>
</feature>